<dbReference type="SUPFAM" id="SSF54001">
    <property type="entry name" value="Cysteine proteinases"/>
    <property type="match status" value="1"/>
</dbReference>
<comment type="similarity">
    <text evidence="1">Belongs to the peptidase C1 family.</text>
</comment>
<evidence type="ECO:0000256" key="2">
    <source>
        <dbReference type="ARBA" id="ARBA00022670"/>
    </source>
</evidence>
<name>A0ABM3H4U3_9MYRT</name>
<reference evidence="7" key="1">
    <citation type="submission" date="2025-08" db="UniProtKB">
        <authorList>
            <consortium name="RefSeq"/>
        </authorList>
    </citation>
    <scope>IDENTIFICATION</scope>
    <source>
        <tissue evidence="7">Leaf</tissue>
    </source>
</reference>
<keyword evidence="3" id="KW-0378">Hydrolase</keyword>
<dbReference type="PANTHER" id="PTHR12411">
    <property type="entry name" value="CYSTEINE PROTEASE FAMILY C1-RELATED"/>
    <property type="match status" value="1"/>
</dbReference>
<keyword evidence="6" id="KW-1185">Reference proteome</keyword>
<dbReference type="GeneID" id="115743034"/>
<dbReference type="Proteomes" id="UP000827889">
    <property type="component" value="Chromosome 3"/>
</dbReference>
<dbReference type="Gene3D" id="3.90.70.10">
    <property type="entry name" value="Cysteine proteinases"/>
    <property type="match status" value="1"/>
</dbReference>
<keyword evidence="4" id="KW-0788">Thiol protease</keyword>
<dbReference type="SMART" id="SM00645">
    <property type="entry name" value="Pept_C1"/>
    <property type="match status" value="1"/>
</dbReference>
<accession>A0ABM3H4U3</accession>
<dbReference type="InterPro" id="IPR013128">
    <property type="entry name" value="Peptidase_C1A"/>
</dbReference>
<dbReference type="Pfam" id="PF00112">
    <property type="entry name" value="Peptidase_C1"/>
    <property type="match status" value="1"/>
</dbReference>
<organism evidence="6 7">
    <name type="scientific">Rhodamnia argentea</name>
    <dbReference type="NCBI Taxonomy" id="178133"/>
    <lineage>
        <taxon>Eukaryota</taxon>
        <taxon>Viridiplantae</taxon>
        <taxon>Streptophyta</taxon>
        <taxon>Embryophyta</taxon>
        <taxon>Tracheophyta</taxon>
        <taxon>Spermatophyta</taxon>
        <taxon>Magnoliopsida</taxon>
        <taxon>eudicotyledons</taxon>
        <taxon>Gunneridae</taxon>
        <taxon>Pentapetalae</taxon>
        <taxon>rosids</taxon>
        <taxon>malvids</taxon>
        <taxon>Myrtales</taxon>
        <taxon>Myrtaceae</taxon>
        <taxon>Myrtoideae</taxon>
        <taxon>Myrteae</taxon>
        <taxon>Australasian group</taxon>
        <taxon>Rhodamnia</taxon>
    </lineage>
</organism>
<evidence type="ECO:0000259" key="5">
    <source>
        <dbReference type="SMART" id="SM00645"/>
    </source>
</evidence>
<protein>
    <submittedName>
        <fullName evidence="7">Cathepsin O-like</fullName>
    </submittedName>
</protein>
<sequence length="246" mass="27386">MAIAPAGNRTRVCTVAGYYSTTRPLYNPLAFLSVTLPQRESLSLVLVSANASSEVDDDLLIRHVVNAADLHRQSPHLFLQETFRRTYLGITGGLRLPKDANRALLLPTDDLPDDVDWRDDGAVTAVKNLGSCGSCWIFSTTGALEGSYYLATGELVSLSEQQLVDCDHEVGSCERATTLCWHRLWDLQIRQVQGCCIRGQLRHCFLDEDRIAANPWLSTPCSSRHTWGLLVGYVILQVMLPVRMRI</sequence>
<evidence type="ECO:0000313" key="7">
    <source>
        <dbReference type="RefSeq" id="XP_048131614.1"/>
    </source>
</evidence>
<evidence type="ECO:0000256" key="3">
    <source>
        <dbReference type="ARBA" id="ARBA00022801"/>
    </source>
</evidence>
<keyword evidence="2" id="KW-0645">Protease</keyword>
<feature type="domain" description="Peptidase C1A papain C-terminal" evidence="5">
    <location>
        <begin position="111"/>
        <end position="242"/>
    </location>
</feature>
<dbReference type="RefSeq" id="XP_048131614.1">
    <property type="nucleotide sequence ID" value="XM_048275657.1"/>
</dbReference>
<gene>
    <name evidence="7" type="primary">LOC115743034</name>
</gene>
<dbReference type="InterPro" id="IPR038765">
    <property type="entry name" value="Papain-like_cys_pep_sf"/>
</dbReference>
<evidence type="ECO:0000256" key="1">
    <source>
        <dbReference type="ARBA" id="ARBA00008455"/>
    </source>
</evidence>
<evidence type="ECO:0000313" key="6">
    <source>
        <dbReference type="Proteomes" id="UP000827889"/>
    </source>
</evidence>
<evidence type="ECO:0000256" key="4">
    <source>
        <dbReference type="ARBA" id="ARBA00022807"/>
    </source>
</evidence>
<proteinExistence type="inferred from homology"/>
<dbReference type="InterPro" id="IPR000668">
    <property type="entry name" value="Peptidase_C1A_C"/>
</dbReference>